<evidence type="ECO:0000313" key="1">
    <source>
        <dbReference type="EMBL" id="KIG13506.1"/>
    </source>
</evidence>
<name>A0A0C2CQP7_9BACT</name>
<comment type="caution">
    <text evidence="1">The sequence shown here is derived from an EMBL/GenBank/DDBJ whole genome shotgun (WGS) entry which is preliminary data.</text>
</comment>
<accession>A0A0C2CQP7</accession>
<proteinExistence type="predicted"/>
<dbReference type="EMBL" id="JMCC02000094">
    <property type="protein sequence ID" value="KIG13506.1"/>
    <property type="molecule type" value="Genomic_DNA"/>
</dbReference>
<organism evidence="1 2">
    <name type="scientific">Enhygromyxa salina</name>
    <dbReference type="NCBI Taxonomy" id="215803"/>
    <lineage>
        <taxon>Bacteria</taxon>
        <taxon>Pseudomonadati</taxon>
        <taxon>Myxococcota</taxon>
        <taxon>Polyangia</taxon>
        <taxon>Nannocystales</taxon>
        <taxon>Nannocystaceae</taxon>
        <taxon>Enhygromyxa</taxon>
    </lineage>
</organism>
<protein>
    <submittedName>
        <fullName evidence="1">Twin-arginine translocation protein TatB</fullName>
    </submittedName>
</protein>
<gene>
    <name evidence="1" type="ORF">DB30_08018</name>
</gene>
<dbReference type="Proteomes" id="UP000031599">
    <property type="component" value="Unassembled WGS sequence"/>
</dbReference>
<reference evidence="1 2" key="1">
    <citation type="submission" date="2014-12" db="EMBL/GenBank/DDBJ databases">
        <title>Genome assembly of Enhygromyxa salina DSM 15201.</title>
        <authorList>
            <person name="Sharma G."/>
            <person name="Subramanian S."/>
        </authorList>
    </citation>
    <scope>NUCLEOTIDE SEQUENCE [LARGE SCALE GENOMIC DNA]</scope>
    <source>
        <strain evidence="1 2">DSM 15201</strain>
    </source>
</reference>
<evidence type="ECO:0000313" key="2">
    <source>
        <dbReference type="Proteomes" id="UP000031599"/>
    </source>
</evidence>
<sequence>MDEDFVFNGVDGLTGEPLLAPMSADEVAQLVAPERLREQDAGLEVPRSFGLGFGLDPANIVDAGWTIVFASDEAQAVRDALQPLIDHRAGSGAVVRVLTAEPGEGFGPFMARHGVYPGEIEPEVMGYYLLIVGSPAKIPWEFQYHADIEYAVGRLAFDNAEAYARYASSVIATETASEPPTSKRISFWGPRHDRATELSHDDLLEPLINGEQDNGEGRPKPGIAAQLKWEASTFLHEDATKANFLGALNQRPSLLLTASHGIGNFKPGSAEQLSRQGALLAADWGGPGSIGPADYVAAEDIPNDLELAGMIAFHFACYGAGTPLRDCFRHRDGQAPKRLAKTEFVAALPQRLLSHPNGSALAVIGHVDRAWGSSFLDRSGRHIGPFRNTLGNLMSGKPVGFAVAGFNERYAVLSNSVASLLEKRGLGEEVDAKLLSRAWLGRNDAQNYVVLGDPAVKLQFGRG</sequence>
<dbReference type="RefSeq" id="WP_052555618.1">
    <property type="nucleotide sequence ID" value="NZ_JMCC02000094.1"/>
</dbReference>
<dbReference type="AlphaFoldDB" id="A0A0C2CQP7"/>